<sequence length="74" mass="8274">MEHLFTTELPAGGQTRAFNVTFAEDWYVFTPPGGGSPVVRIRREEDEWHPEAGTDPGLAQACTDALERYLLSQH</sequence>
<organism evidence="1 2">
    <name type="scientific">Flaviaesturariibacter amylovorans</name>
    <dbReference type="NCBI Taxonomy" id="1084520"/>
    <lineage>
        <taxon>Bacteria</taxon>
        <taxon>Pseudomonadati</taxon>
        <taxon>Bacteroidota</taxon>
        <taxon>Chitinophagia</taxon>
        <taxon>Chitinophagales</taxon>
        <taxon>Chitinophagaceae</taxon>
        <taxon>Flaviaestuariibacter</taxon>
    </lineage>
</organism>
<gene>
    <name evidence="1" type="ORF">GCM10023184_21540</name>
</gene>
<keyword evidence="2" id="KW-1185">Reference proteome</keyword>
<comment type="caution">
    <text evidence="1">The sequence shown here is derived from an EMBL/GenBank/DDBJ whole genome shotgun (WGS) entry which is preliminary data.</text>
</comment>
<dbReference type="RefSeq" id="WP_345255704.1">
    <property type="nucleotide sequence ID" value="NZ_BAABGY010000007.1"/>
</dbReference>
<protein>
    <submittedName>
        <fullName evidence="1">Uncharacterized protein</fullName>
    </submittedName>
</protein>
<reference evidence="2" key="1">
    <citation type="journal article" date="2019" name="Int. J. Syst. Evol. Microbiol.">
        <title>The Global Catalogue of Microorganisms (GCM) 10K type strain sequencing project: providing services to taxonomists for standard genome sequencing and annotation.</title>
        <authorList>
            <consortium name="The Broad Institute Genomics Platform"/>
            <consortium name="The Broad Institute Genome Sequencing Center for Infectious Disease"/>
            <person name="Wu L."/>
            <person name="Ma J."/>
        </authorList>
    </citation>
    <scope>NUCLEOTIDE SEQUENCE [LARGE SCALE GENOMIC DNA]</scope>
    <source>
        <strain evidence="2">JCM 17919</strain>
    </source>
</reference>
<dbReference type="Proteomes" id="UP001501725">
    <property type="component" value="Unassembled WGS sequence"/>
</dbReference>
<name>A0ABP8GV34_9BACT</name>
<dbReference type="EMBL" id="BAABGY010000007">
    <property type="protein sequence ID" value="GAA4330401.1"/>
    <property type="molecule type" value="Genomic_DNA"/>
</dbReference>
<evidence type="ECO:0000313" key="2">
    <source>
        <dbReference type="Proteomes" id="UP001501725"/>
    </source>
</evidence>
<proteinExistence type="predicted"/>
<evidence type="ECO:0000313" key="1">
    <source>
        <dbReference type="EMBL" id="GAA4330401.1"/>
    </source>
</evidence>
<accession>A0ABP8GV34</accession>